<evidence type="ECO:0000313" key="3">
    <source>
        <dbReference type="Proteomes" id="UP000326759"/>
    </source>
</evidence>
<gene>
    <name evidence="2" type="ORF">Anas_04727</name>
</gene>
<protein>
    <submittedName>
        <fullName evidence="2">Uncharacterized protein</fullName>
    </submittedName>
</protein>
<keyword evidence="1" id="KW-0472">Membrane</keyword>
<feature type="transmembrane region" description="Helical" evidence="1">
    <location>
        <begin position="46"/>
        <end position="63"/>
    </location>
</feature>
<dbReference type="Proteomes" id="UP000326759">
    <property type="component" value="Unassembled WGS sequence"/>
</dbReference>
<feature type="transmembrane region" description="Helical" evidence="1">
    <location>
        <begin position="12"/>
        <end position="34"/>
    </location>
</feature>
<accession>A0A5N5T0A5</accession>
<organism evidence="2 3">
    <name type="scientific">Armadillidium nasatum</name>
    <dbReference type="NCBI Taxonomy" id="96803"/>
    <lineage>
        <taxon>Eukaryota</taxon>
        <taxon>Metazoa</taxon>
        <taxon>Ecdysozoa</taxon>
        <taxon>Arthropoda</taxon>
        <taxon>Crustacea</taxon>
        <taxon>Multicrustacea</taxon>
        <taxon>Malacostraca</taxon>
        <taxon>Eumalacostraca</taxon>
        <taxon>Peracarida</taxon>
        <taxon>Isopoda</taxon>
        <taxon>Oniscidea</taxon>
        <taxon>Crinocheta</taxon>
        <taxon>Armadillidiidae</taxon>
        <taxon>Armadillidium</taxon>
    </lineage>
</organism>
<proteinExistence type="predicted"/>
<dbReference type="EMBL" id="SEYY01017036">
    <property type="protein sequence ID" value="KAB7499722.1"/>
    <property type="molecule type" value="Genomic_DNA"/>
</dbReference>
<keyword evidence="3" id="KW-1185">Reference proteome</keyword>
<dbReference type="PANTHER" id="PTHR34717:SF1">
    <property type="entry name" value="EG:BACR7A4.20 PROTEIN"/>
    <property type="match status" value="1"/>
</dbReference>
<keyword evidence="1" id="KW-0812">Transmembrane</keyword>
<keyword evidence="1" id="KW-1133">Transmembrane helix</keyword>
<evidence type="ECO:0000313" key="2">
    <source>
        <dbReference type="EMBL" id="KAB7499722.1"/>
    </source>
</evidence>
<sequence length="289" mass="33374">MNFHEGKIKMGTVVIFLLGVFIGLILNLVVQTFLPPPQKKSPYSNPNLFFPIKAIIFYFLMKLRKYQTKRSRKSAGYGVSSYEDKASMDRPQRLDDNMKAIDAVFFSGSCKSGWGVVLAMERRPNGLSSVVVYLKTPEHSVLVPFKHPDCIYFRSEEDEGVFQAGGLTINVCEPLKKWHLKYEGELRNVQDCIDTSAFDDVSIDLEFTSSLPIFNYDSDLDPWSMAKAFAREPWTSSFFRNLRSSRSKNTLFFIPNCYQHKNIRIIFITHLRQNFCSIIIKRTLNKWES</sequence>
<dbReference type="OrthoDB" id="5798273at2759"/>
<dbReference type="AlphaFoldDB" id="A0A5N5T0A5"/>
<name>A0A5N5T0A5_9CRUS</name>
<evidence type="ECO:0000256" key="1">
    <source>
        <dbReference type="SAM" id="Phobius"/>
    </source>
</evidence>
<dbReference type="PANTHER" id="PTHR34717">
    <property type="entry name" value="EG:BACR7A4.20 PROTEIN"/>
    <property type="match status" value="1"/>
</dbReference>
<comment type="caution">
    <text evidence="2">The sequence shown here is derived from an EMBL/GenBank/DDBJ whole genome shotgun (WGS) entry which is preliminary data.</text>
</comment>
<reference evidence="2 3" key="1">
    <citation type="journal article" date="2019" name="PLoS Biol.">
        <title>Sex chromosomes control vertical transmission of feminizing Wolbachia symbionts in an isopod.</title>
        <authorList>
            <person name="Becking T."/>
            <person name="Chebbi M.A."/>
            <person name="Giraud I."/>
            <person name="Moumen B."/>
            <person name="Laverre T."/>
            <person name="Caubet Y."/>
            <person name="Peccoud J."/>
            <person name="Gilbert C."/>
            <person name="Cordaux R."/>
        </authorList>
    </citation>
    <scope>NUCLEOTIDE SEQUENCE [LARGE SCALE GENOMIC DNA]</scope>
    <source>
        <strain evidence="2">ANa2</strain>
        <tissue evidence="2">Whole body excluding digestive tract and cuticle</tissue>
    </source>
</reference>